<proteinExistence type="predicted"/>
<name>B6VXS2_9BACT</name>
<dbReference type="EMBL" id="ABWZ01000040">
    <property type="protein sequence ID" value="EEB25414.1"/>
    <property type="molecule type" value="Genomic_DNA"/>
</dbReference>
<accession>B6VXS2</accession>
<dbReference type="HOGENOM" id="CLU_3247140_0_0_10"/>
<gene>
    <name evidence="1" type="ORF">BACDOR_02054</name>
</gene>
<protein>
    <submittedName>
        <fullName evidence="1">Uncharacterized protein</fullName>
    </submittedName>
</protein>
<dbReference type="AlphaFoldDB" id="B6VXS2"/>
<dbReference type="Proteomes" id="UP000004849">
    <property type="component" value="Unassembled WGS sequence"/>
</dbReference>
<evidence type="ECO:0000313" key="2">
    <source>
        <dbReference type="Proteomes" id="UP000004849"/>
    </source>
</evidence>
<reference evidence="1 2" key="1">
    <citation type="submission" date="2008-10" db="EMBL/GenBank/DDBJ databases">
        <title>Draft genome sequence of Bacteroides dorei (DSM 17855).</title>
        <authorList>
            <person name="Sudarsanam P."/>
            <person name="Ley R."/>
            <person name="Guruge J."/>
            <person name="Turnbaugh P.J."/>
            <person name="Mahowald M."/>
            <person name="Liep D."/>
            <person name="Gordon J."/>
        </authorList>
    </citation>
    <scope>NUCLEOTIDE SEQUENCE [LARGE SCALE GENOMIC DNA]</scope>
    <source>
        <strain evidence="1 2">DSM 17855</strain>
    </source>
</reference>
<reference evidence="1 2" key="2">
    <citation type="submission" date="2008-10" db="EMBL/GenBank/DDBJ databases">
        <authorList>
            <person name="Fulton L."/>
            <person name="Clifton S."/>
            <person name="Fulton B."/>
            <person name="Xu J."/>
            <person name="Minx P."/>
            <person name="Pepin K.H."/>
            <person name="Johnson M."/>
            <person name="Thiruvilangam P."/>
            <person name="Bhonagiri V."/>
            <person name="Nash W.E."/>
            <person name="Mardis E.R."/>
            <person name="Wilson R.K."/>
        </authorList>
    </citation>
    <scope>NUCLEOTIDE SEQUENCE [LARGE SCALE GENOMIC DNA]</scope>
    <source>
        <strain evidence="1 2">DSM 17855</strain>
    </source>
</reference>
<sequence length="42" mass="4655">MAYSLNNYSHIYILYLLLENACRLPVLCPPTMVGGNIADLLA</sequence>
<organism evidence="1 2">
    <name type="scientific">Phocaeicola dorei DSM 17855</name>
    <dbReference type="NCBI Taxonomy" id="483217"/>
    <lineage>
        <taxon>Bacteria</taxon>
        <taxon>Pseudomonadati</taxon>
        <taxon>Bacteroidota</taxon>
        <taxon>Bacteroidia</taxon>
        <taxon>Bacteroidales</taxon>
        <taxon>Bacteroidaceae</taxon>
        <taxon>Phocaeicola</taxon>
    </lineage>
</organism>
<evidence type="ECO:0000313" key="1">
    <source>
        <dbReference type="EMBL" id="EEB25414.1"/>
    </source>
</evidence>